<sequence length="141" mass="15425">MSLTPSAVVPTTEVVSTNINIELLEVTTQDNTRRDSVKPYPQGPWKVVKLSIQNDQKEKDAINLNSLNFKILDMDTHEITISTGGTMGLEMAENKTLSFQTVNPANIVEGYLSYDVPKGLAGFTMEASEIIAGTPIILKIN</sequence>
<dbReference type="Proteomes" id="UP000298460">
    <property type="component" value="Unassembled WGS sequence"/>
</dbReference>
<comment type="caution">
    <text evidence="3">The sequence shown here is derived from an EMBL/GenBank/DDBJ whole genome shotgun (WGS) entry which is preliminary data.</text>
</comment>
<evidence type="ECO:0000256" key="1">
    <source>
        <dbReference type="ARBA" id="ARBA00022729"/>
    </source>
</evidence>
<reference evidence="3 4" key="1">
    <citation type="submission" date="2019-03" db="EMBL/GenBank/DDBJ databases">
        <title>Draft Genome Sequence of Desulfosporosinus fructosivorans Strain 63.6F, Isolated from Marine Sediment in the Baltic Sea.</title>
        <authorList>
            <person name="Hausmann B."/>
            <person name="Vandieken V."/>
            <person name="Pjevac P."/>
            <person name="Schreck K."/>
            <person name="Herbold C.W."/>
            <person name="Loy A."/>
        </authorList>
    </citation>
    <scope>NUCLEOTIDE SEQUENCE [LARGE SCALE GENOMIC DNA]</scope>
    <source>
        <strain evidence="3 4">63.6F</strain>
    </source>
</reference>
<dbReference type="AlphaFoldDB" id="A0A4Z0R2E7"/>
<gene>
    <name evidence="3" type="ORF">E4K67_22085</name>
</gene>
<protein>
    <submittedName>
        <fullName evidence="3">DUF4352 domain-containing protein</fullName>
    </submittedName>
</protein>
<evidence type="ECO:0000259" key="2">
    <source>
        <dbReference type="Pfam" id="PF11611"/>
    </source>
</evidence>
<dbReference type="Gene3D" id="2.60.40.1240">
    <property type="match status" value="1"/>
</dbReference>
<organism evidence="3 4">
    <name type="scientific">Desulfosporosinus fructosivorans</name>
    <dbReference type="NCBI Taxonomy" id="2018669"/>
    <lineage>
        <taxon>Bacteria</taxon>
        <taxon>Bacillati</taxon>
        <taxon>Bacillota</taxon>
        <taxon>Clostridia</taxon>
        <taxon>Eubacteriales</taxon>
        <taxon>Desulfitobacteriaceae</taxon>
        <taxon>Desulfosporosinus</taxon>
    </lineage>
</organism>
<dbReference type="InterPro" id="IPR029051">
    <property type="entry name" value="DUF4352"/>
</dbReference>
<dbReference type="EMBL" id="SPQQ01000010">
    <property type="protein sequence ID" value="TGE35816.1"/>
    <property type="molecule type" value="Genomic_DNA"/>
</dbReference>
<name>A0A4Z0R2E7_9FIRM</name>
<keyword evidence="1" id="KW-0732">Signal</keyword>
<feature type="domain" description="DUF4352" evidence="2">
    <location>
        <begin position="23"/>
        <end position="133"/>
    </location>
</feature>
<evidence type="ECO:0000313" key="4">
    <source>
        <dbReference type="Proteomes" id="UP000298460"/>
    </source>
</evidence>
<proteinExistence type="predicted"/>
<accession>A0A4Z0R2E7</accession>
<dbReference type="InterPro" id="IPR029050">
    <property type="entry name" value="Immunoprotect_excell_Ig-like"/>
</dbReference>
<dbReference type="RefSeq" id="WP_135550715.1">
    <property type="nucleotide sequence ID" value="NZ_SPQQ01000010.1"/>
</dbReference>
<dbReference type="Pfam" id="PF11611">
    <property type="entry name" value="DUF4352"/>
    <property type="match status" value="1"/>
</dbReference>
<evidence type="ECO:0000313" key="3">
    <source>
        <dbReference type="EMBL" id="TGE35816.1"/>
    </source>
</evidence>
<keyword evidence="4" id="KW-1185">Reference proteome</keyword>